<protein>
    <submittedName>
        <fullName evidence="1">Uncharacterized protein</fullName>
    </submittedName>
</protein>
<accession>A0A839UF57</accession>
<dbReference type="AlphaFoldDB" id="A0A839UF57"/>
<organism evidence="1 2">
    <name type="scientific">Phyllobacterium trifolii</name>
    <dbReference type="NCBI Taxonomy" id="300193"/>
    <lineage>
        <taxon>Bacteria</taxon>
        <taxon>Pseudomonadati</taxon>
        <taxon>Pseudomonadota</taxon>
        <taxon>Alphaproteobacteria</taxon>
        <taxon>Hyphomicrobiales</taxon>
        <taxon>Phyllobacteriaceae</taxon>
        <taxon>Phyllobacterium</taxon>
    </lineage>
</organism>
<keyword evidence="2" id="KW-1185">Reference proteome</keyword>
<gene>
    <name evidence="1" type="ORF">FHS21_005023</name>
</gene>
<comment type="caution">
    <text evidence="1">The sequence shown here is derived from an EMBL/GenBank/DDBJ whole genome shotgun (WGS) entry which is preliminary data.</text>
</comment>
<reference evidence="1 2" key="1">
    <citation type="submission" date="2020-08" db="EMBL/GenBank/DDBJ databases">
        <title>Genomic Encyclopedia of Type Strains, Phase III (KMG-III): the genomes of soil and plant-associated and newly described type strains.</title>
        <authorList>
            <person name="Whitman W."/>
        </authorList>
    </citation>
    <scope>NUCLEOTIDE SEQUENCE [LARGE SCALE GENOMIC DNA]</scope>
    <source>
        <strain evidence="1 2">CECT 7015</strain>
    </source>
</reference>
<sequence length="68" mass="7412">MICNRALSSLSVDGMGSLGLMTSSKLTTRSRSWPRYFVGNPVIVRSAKYVLRNGSAYWGFLVVGHTAS</sequence>
<dbReference type="EMBL" id="JACHXN010000020">
    <property type="protein sequence ID" value="MBB3148575.1"/>
    <property type="molecule type" value="Genomic_DNA"/>
</dbReference>
<dbReference type="Proteomes" id="UP000554520">
    <property type="component" value="Unassembled WGS sequence"/>
</dbReference>
<evidence type="ECO:0000313" key="1">
    <source>
        <dbReference type="EMBL" id="MBB3148575.1"/>
    </source>
</evidence>
<evidence type="ECO:0000313" key="2">
    <source>
        <dbReference type="Proteomes" id="UP000554520"/>
    </source>
</evidence>
<proteinExistence type="predicted"/>
<name>A0A839UF57_9HYPH</name>